<keyword evidence="1" id="KW-0472">Membrane</keyword>
<proteinExistence type="predicted"/>
<organism evidence="2 3">
    <name type="scientific">Nesidiocoris tenuis</name>
    <dbReference type="NCBI Taxonomy" id="355587"/>
    <lineage>
        <taxon>Eukaryota</taxon>
        <taxon>Metazoa</taxon>
        <taxon>Ecdysozoa</taxon>
        <taxon>Arthropoda</taxon>
        <taxon>Hexapoda</taxon>
        <taxon>Insecta</taxon>
        <taxon>Pterygota</taxon>
        <taxon>Neoptera</taxon>
        <taxon>Paraneoptera</taxon>
        <taxon>Hemiptera</taxon>
        <taxon>Heteroptera</taxon>
        <taxon>Panheteroptera</taxon>
        <taxon>Cimicomorpha</taxon>
        <taxon>Miridae</taxon>
        <taxon>Dicyphina</taxon>
        <taxon>Nesidiocoris</taxon>
    </lineage>
</organism>
<feature type="transmembrane region" description="Helical" evidence="1">
    <location>
        <begin position="12"/>
        <end position="35"/>
    </location>
</feature>
<sequence length="75" mass="8557">MDEFLLDRAISGLLCTSCDSIMIQFSPIIFGGFLITGRMNPAILRATPVQRGRSLYFFFKIIWLKIIGNNYLPKL</sequence>
<dbReference type="EMBL" id="CADCXU010033879">
    <property type="protein sequence ID" value="CAB0019189.1"/>
    <property type="molecule type" value="Genomic_DNA"/>
</dbReference>
<gene>
    <name evidence="2" type="ORF">NTEN_LOCUS22901</name>
</gene>
<feature type="transmembrane region" description="Helical" evidence="1">
    <location>
        <begin position="55"/>
        <end position="72"/>
    </location>
</feature>
<name>A0A6H5HMH6_9HEMI</name>
<evidence type="ECO:0000313" key="3">
    <source>
        <dbReference type="Proteomes" id="UP000479000"/>
    </source>
</evidence>
<keyword evidence="1" id="KW-1133">Transmembrane helix</keyword>
<accession>A0A6H5HMH6</accession>
<keyword evidence="1" id="KW-0812">Transmembrane</keyword>
<reference evidence="2 3" key="1">
    <citation type="submission" date="2020-02" db="EMBL/GenBank/DDBJ databases">
        <authorList>
            <person name="Ferguson B K."/>
        </authorList>
    </citation>
    <scope>NUCLEOTIDE SEQUENCE [LARGE SCALE GENOMIC DNA]</scope>
</reference>
<evidence type="ECO:0000256" key="1">
    <source>
        <dbReference type="SAM" id="Phobius"/>
    </source>
</evidence>
<protein>
    <submittedName>
        <fullName evidence="2">Uncharacterized protein</fullName>
    </submittedName>
</protein>
<evidence type="ECO:0000313" key="2">
    <source>
        <dbReference type="EMBL" id="CAB0019189.1"/>
    </source>
</evidence>
<dbReference type="Proteomes" id="UP000479000">
    <property type="component" value="Unassembled WGS sequence"/>
</dbReference>
<keyword evidence="3" id="KW-1185">Reference proteome</keyword>
<dbReference type="AlphaFoldDB" id="A0A6H5HMH6"/>